<protein>
    <submittedName>
        <fullName evidence="2">Uncharacterized protein</fullName>
    </submittedName>
</protein>
<feature type="compositionally biased region" description="Basic residues" evidence="1">
    <location>
        <begin position="145"/>
        <end position="159"/>
    </location>
</feature>
<dbReference type="EMBL" id="JANPWB010000005">
    <property type="protein sequence ID" value="KAJ1186421.1"/>
    <property type="molecule type" value="Genomic_DNA"/>
</dbReference>
<accession>A0AAV7UCP3</accession>
<feature type="compositionally biased region" description="Gly residues" evidence="1">
    <location>
        <begin position="115"/>
        <end position="130"/>
    </location>
</feature>
<keyword evidence="3" id="KW-1185">Reference proteome</keyword>
<evidence type="ECO:0000313" key="2">
    <source>
        <dbReference type="EMBL" id="KAJ1186421.1"/>
    </source>
</evidence>
<feature type="region of interest" description="Disordered" evidence="1">
    <location>
        <begin position="113"/>
        <end position="169"/>
    </location>
</feature>
<evidence type="ECO:0000256" key="1">
    <source>
        <dbReference type="SAM" id="MobiDB-lite"/>
    </source>
</evidence>
<reference evidence="2" key="1">
    <citation type="journal article" date="2022" name="bioRxiv">
        <title>Sequencing and chromosome-scale assembly of the giantPleurodeles waltlgenome.</title>
        <authorList>
            <person name="Brown T."/>
            <person name="Elewa A."/>
            <person name="Iarovenko S."/>
            <person name="Subramanian E."/>
            <person name="Araus A.J."/>
            <person name="Petzold A."/>
            <person name="Susuki M."/>
            <person name="Suzuki K.-i.T."/>
            <person name="Hayashi T."/>
            <person name="Toyoda A."/>
            <person name="Oliveira C."/>
            <person name="Osipova E."/>
            <person name="Leigh N.D."/>
            <person name="Simon A."/>
            <person name="Yun M.H."/>
        </authorList>
    </citation>
    <scope>NUCLEOTIDE SEQUENCE</scope>
    <source>
        <strain evidence="2">20211129_DDA</strain>
        <tissue evidence="2">Liver</tissue>
    </source>
</reference>
<proteinExistence type="predicted"/>
<organism evidence="2 3">
    <name type="scientific">Pleurodeles waltl</name>
    <name type="common">Iberian ribbed newt</name>
    <dbReference type="NCBI Taxonomy" id="8319"/>
    <lineage>
        <taxon>Eukaryota</taxon>
        <taxon>Metazoa</taxon>
        <taxon>Chordata</taxon>
        <taxon>Craniata</taxon>
        <taxon>Vertebrata</taxon>
        <taxon>Euteleostomi</taxon>
        <taxon>Amphibia</taxon>
        <taxon>Batrachia</taxon>
        <taxon>Caudata</taxon>
        <taxon>Salamandroidea</taxon>
        <taxon>Salamandridae</taxon>
        <taxon>Pleurodelinae</taxon>
        <taxon>Pleurodeles</taxon>
    </lineage>
</organism>
<name>A0AAV7UCP3_PLEWA</name>
<dbReference type="AlphaFoldDB" id="A0AAV7UCP3"/>
<evidence type="ECO:0000313" key="3">
    <source>
        <dbReference type="Proteomes" id="UP001066276"/>
    </source>
</evidence>
<gene>
    <name evidence="2" type="ORF">NDU88_003202</name>
</gene>
<dbReference type="Proteomes" id="UP001066276">
    <property type="component" value="Chromosome 3_1"/>
</dbReference>
<comment type="caution">
    <text evidence="2">The sequence shown here is derived from an EMBL/GenBank/DDBJ whole genome shotgun (WGS) entry which is preliminary data.</text>
</comment>
<sequence length="169" mass="17285">MAAGAVQESCPVCYWLWGVVVVLYLPDHFSGSGVTSQLVAELTVAVEKKVQQALALLREAGRLDLLAPEALAPGRPVRRASAGVAAAVAACSPPRAAYGGKVGAVRGRGLREAGPGAGRAGRGRVVGGGTTREAPRASLEACLGRRARASVGKARRSPAVRRYGAPPPK</sequence>